<keyword evidence="6" id="KW-0255">Endonuclease</keyword>
<name>A0ABD0QQN9_CIRMR</name>
<keyword evidence="11" id="KW-1185">Reference proteome</keyword>
<evidence type="ECO:0000259" key="9">
    <source>
        <dbReference type="PROSITE" id="PS50878"/>
    </source>
</evidence>
<evidence type="ECO:0000256" key="4">
    <source>
        <dbReference type="ARBA" id="ARBA00022695"/>
    </source>
</evidence>
<dbReference type="PANTHER" id="PTHR37984">
    <property type="entry name" value="PROTEIN CBG26694"/>
    <property type="match status" value="1"/>
</dbReference>
<reference evidence="10 11" key="1">
    <citation type="submission" date="2024-05" db="EMBL/GenBank/DDBJ databases">
        <title>Genome sequencing and assembly of Indian major carp, Cirrhinus mrigala (Hamilton, 1822).</title>
        <authorList>
            <person name="Mohindra V."/>
            <person name="Chowdhury L.M."/>
            <person name="Lal K."/>
            <person name="Jena J.K."/>
        </authorList>
    </citation>
    <scope>NUCLEOTIDE SEQUENCE [LARGE SCALE GENOMIC DNA]</scope>
    <source>
        <strain evidence="10">CM1030</strain>
        <tissue evidence="10">Blood</tissue>
    </source>
</reference>
<dbReference type="Pfam" id="PF00078">
    <property type="entry name" value="RVT_1"/>
    <property type="match status" value="1"/>
</dbReference>
<dbReference type="Gene3D" id="3.10.10.10">
    <property type="entry name" value="HIV Type 1 Reverse Transcriptase, subunit A, domain 1"/>
    <property type="match status" value="1"/>
</dbReference>
<evidence type="ECO:0000256" key="2">
    <source>
        <dbReference type="ARBA" id="ARBA00012180"/>
    </source>
</evidence>
<dbReference type="InterPro" id="IPR043128">
    <property type="entry name" value="Rev_trsase/Diguanyl_cyclase"/>
</dbReference>
<dbReference type="PROSITE" id="PS50878">
    <property type="entry name" value="RT_POL"/>
    <property type="match status" value="1"/>
</dbReference>
<dbReference type="PANTHER" id="PTHR37984:SF5">
    <property type="entry name" value="PROTEIN NYNRIN-LIKE"/>
    <property type="match status" value="1"/>
</dbReference>
<evidence type="ECO:0000256" key="6">
    <source>
        <dbReference type="ARBA" id="ARBA00022759"/>
    </source>
</evidence>
<dbReference type="Pfam" id="PF17917">
    <property type="entry name" value="RT_RNaseH"/>
    <property type="match status" value="1"/>
</dbReference>
<organism evidence="10 11">
    <name type="scientific">Cirrhinus mrigala</name>
    <name type="common">Mrigala</name>
    <dbReference type="NCBI Taxonomy" id="683832"/>
    <lineage>
        <taxon>Eukaryota</taxon>
        <taxon>Metazoa</taxon>
        <taxon>Chordata</taxon>
        <taxon>Craniata</taxon>
        <taxon>Vertebrata</taxon>
        <taxon>Euteleostomi</taxon>
        <taxon>Actinopterygii</taxon>
        <taxon>Neopterygii</taxon>
        <taxon>Teleostei</taxon>
        <taxon>Ostariophysi</taxon>
        <taxon>Cypriniformes</taxon>
        <taxon>Cyprinidae</taxon>
        <taxon>Labeoninae</taxon>
        <taxon>Labeonini</taxon>
        <taxon>Cirrhinus</taxon>
    </lineage>
</organism>
<comment type="caution">
    <text evidence="10">The sequence shown here is derived from an EMBL/GenBank/DDBJ whole genome shotgun (WGS) entry which is preliminary data.</text>
</comment>
<protein>
    <recommendedName>
        <fullName evidence="2">ribonuclease H</fullName>
        <ecNumber evidence="2">3.1.26.4</ecNumber>
    </recommendedName>
</protein>
<feature type="non-terminal residue" evidence="10">
    <location>
        <position position="519"/>
    </location>
</feature>
<keyword evidence="7" id="KW-0378">Hydrolase</keyword>
<dbReference type="InterPro" id="IPR050951">
    <property type="entry name" value="Retrovirus_Pol_polyprotein"/>
</dbReference>
<dbReference type="AlphaFoldDB" id="A0ABD0QQN9"/>
<dbReference type="InterPro" id="IPR000477">
    <property type="entry name" value="RT_dom"/>
</dbReference>
<dbReference type="CDD" id="cd01647">
    <property type="entry name" value="RT_LTR"/>
    <property type="match status" value="1"/>
</dbReference>
<keyword evidence="5" id="KW-0540">Nuclease</keyword>
<dbReference type="InterPro" id="IPR041373">
    <property type="entry name" value="RT_RNaseH"/>
</dbReference>
<dbReference type="InterPro" id="IPR043502">
    <property type="entry name" value="DNA/RNA_pol_sf"/>
</dbReference>
<dbReference type="GO" id="GO:0004523">
    <property type="term" value="F:RNA-DNA hybrid ribonuclease activity"/>
    <property type="evidence" value="ECO:0007669"/>
    <property type="project" value="UniProtKB-EC"/>
</dbReference>
<dbReference type="SUPFAM" id="SSF56672">
    <property type="entry name" value="DNA/RNA polymerases"/>
    <property type="match status" value="1"/>
</dbReference>
<evidence type="ECO:0000256" key="5">
    <source>
        <dbReference type="ARBA" id="ARBA00022722"/>
    </source>
</evidence>
<keyword evidence="3" id="KW-0808">Transferase</keyword>
<dbReference type="Proteomes" id="UP001529510">
    <property type="component" value="Unassembled WGS sequence"/>
</dbReference>
<gene>
    <name evidence="10" type="ORF">M9458_015626</name>
</gene>
<evidence type="ECO:0000256" key="8">
    <source>
        <dbReference type="ARBA" id="ARBA00022918"/>
    </source>
</evidence>
<comment type="similarity">
    <text evidence="1">Belongs to the beta type-B retroviral polymerase family. HERV class-II K(HML-2) pol subfamily.</text>
</comment>
<evidence type="ECO:0000256" key="7">
    <source>
        <dbReference type="ARBA" id="ARBA00022801"/>
    </source>
</evidence>
<dbReference type="GO" id="GO:0003964">
    <property type="term" value="F:RNA-directed DNA polymerase activity"/>
    <property type="evidence" value="ECO:0007669"/>
    <property type="project" value="UniProtKB-KW"/>
</dbReference>
<dbReference type="EC" id="3.1.26.4" evidence="2"/>
<evidence type="ECO:0000256" key="1">
    <source>
        <dbReference type="ARBA" id="ARBA00010879"/>
    </source>
</evidence>
<evidence type="ECO:0000313" key="11">
    <source>
        <dbReference type="Proteomes" id="UP001529510"/>
    </source>
</evidence>
<dbReference type="EMBL" id="JAMKFB020000007">
    <property type="protein sequence ID" value="KAL0188527.1"/>
    <property type="molecule type" value="Genomic_DNA"/>
</dbReference>
<dbReference type="FunFam" id="3.30.70.270:FF:000063">
    <property type="entry name" value="Zinc knuckle domaincontaining protein"/>
    <property type="match status" value="1"/>
</dbReference>
<keyword evidence="8" id="KW-0695">RNA-directed DNA polymerase</keyword>
<feature type="non-terminal residue" evidence="10">
    <location>
        <position position="1"/>
    </location>
</feature>
<evidence type="ECO:0000313" key="10">
    <source>
        <dbReference type="EMBL" id="KAL0188527.1"/>
    </source>
</evidence>
<dbReference type="Gene3D" id="3.30.70.270">
    <property type="match status" value="2"/>
</dbReference>
<keyword evidence="4" id="KW-0548">Nucleotidyltransferase</keyword>
<feature type="domain" description="Reverse transcriptase" evidence="9">
    <location>
        <begin position="124"/>
        <end position="324"/>
    </location>
</feature>
<evidence type="ECO:0000256" key="3">
    <source>
        <dbReference type="ARBA" id="ARBA00022679"/>
    </source>
</evidence>
<proteinExistence type="inferred from homology"/>
<sequence length="519" mass="58776">AILITYHHTASWIISQRTSVVSGTGGFQRWSHPGMPVAPPPYPCTLPGSLRHHHPMGPEPETTPEIPAEYMAFQNVQQAGSHPATLSLAMGLCHRAAAWSSTTERKDLPLVHPGAPGDGGVHQGGTTTGFYPAIHLAGRFKLLLRGQEEWRSLSLYRLTPAHFTNHPTAVSPFPLVPATLEELRGARIFSKLDLRSAYNLIRIRAGDEWKRAFSTPTRHYEYCVMTYGLSISPSVFQTFMNEEFREFLYRFAVVYIDDILIYSRNLPDHRQHIQALPLLEVGKFLGYVVSAEGVQMDQRKVQAIQDWPPPITIKELQRFLGFSNFYRRFIKDYSMITTPLTSLLRGKPKHLLWKPAAHEAFHRLKTIFCTIPITCFHLRTIGEPPLLHPCAYFSRKLSVAEQNYDVGNHELLAIKLALEEPQELHEAKRLNPRQARWALFLTRFNYKITFRPGTKNTKADALSRQFSADSPAEPKTIIPSDVIISPIVWDLENDICHVILQEPAPSTCPAPNVNTFWAP</sequence>
<dbReference type="CDD" id="cd09274">
    <property type="entry name" value="RNase_HI_RT_Ty3"/>
    <property type="match status" value="1"/>
</dbReference>
<accession>A0ABD0QQN9</accession>